<reference evidence="2" key="1">
    <citation type="submission" date="2023-03" db="UniProtKB">
        <authorList>
            <consortium name="WormBaseParasite"/>
        </authorList>
    </citation>
    <scope>IDENTIFICATION</scope>
</reference>
<name>A0A9J2P5Z4_ASCLU</name>
<dbReference type="AlphaFoldDB" id="A0A9J2P5Z4"/>
<organism evidence="1 2">
    <name type="scientific">Ascaris lumbricoides</name>
    <name type="common">Giant roundworm</name>
    <dbReference type="NCBI Taxonomy" id="6252"/>
    <lineage>
        <taxon>Eukaryota</taxon>
        <taxon>Metazoa</taxon>
        <taxon>Ecdysozoa</taxon>
        <taxon>Nematoda</taxon>
        <taxon>Chromadorea</taxon>
        <taxon>Rhabditida</taxon>
        <taxon>Spirurina</taxon>
        <taxon>Ascaridomorpha</taxon>
        <taxon>Ascaridoidea</taxon>
        <taxon>Ascarididae</taxon>
        <taxon>Ascaris</taxon>
    </lineage>
</organism>
<evidence type="ECO:0000313" key="2">
    <source>
        <dbReference type="WBParaSite" id="ALUE_0000497401-mRNA-1"/>
    </source>
</evidence>
<dbReference type="Proteomes" id="UP000036681">
    <property type="component" value="Unplaced"/>
</dbReference>
<evidence type="ECO:0000313" key="1">
    <source>
        <dbReference type="Proteomes" id="UP000036681"/>
    </source>
</evidence>
<keyword evidence="1" id="KW-1185">Reference proteome</keyword>
<sequence>MAPLRTNAKKTDVADRTIRNVAHKDRLQRTEVAGLKLSEASTALTKRLCKPTPKQRATQVCVESGTRHIISGVRKAGSEARAAARTNRTGLKVFTFEEHHRHAQSVQREGEKI</sequence>
<proteinExistence type="predicted"/>
<dbReference type="WBParaSite" id="ALUE_0000497401-mRNA-1">
    <property type="protein sequence ID" value="ALUE_0000497401-mRNA-1"/>
    <property type="gene ID" value="ALUE_0000497401"/>
</dbReference>
<accession>A0A9J2P5Z4</accession>
<protein>
    <submittedName>
        <fullName evidence="2">Uncharacterized protein</fullName>
    </submittedName>
</protein>